<dbReference type="EMBL" id="CP053452">
    <property type="protein sequence ID" value="QJW95253.1"/>
    <property type="molecule type" value="Genomic_DNA"/>
</dbReference>
<sequence length="426" mass="46148">MLTTRREFLATSALTLSAASYTRAADKPNEKVRVAVMGLRVRGKQLAPLFAGVPGVELTHLVDPDPAVVKPTLDVLKALDSPPKIETDVRKVLDDKTVTAIVVSAPDHWHALATLWAAERGKHVYVEKPVSHNLIEGRRMVAAARKYRVVIQAGTQRRSSTSVAAAREYVQSGKLGRVAFARAWIAGGRPNIGYTKPEAPPKGVDYSLWLGPADGAFTKNRFHYNWHWFWDLGTGEIGNNGIHGLDAARNILGVDAPTKISCSGGKYYYDDDQQTPDTQIATFDFPTGPGGAAGCTLVWEHRVWEQKGQGPEGQSFGVSVHGDKGTMLFTNDAWQIRGGDGAAEKPKGDMVTAHVSNFVAAVRGTEKPSAEIEIGHTSTRLCHLGNIAYRTGKTLKFDAKTETTDDPAANALLGRAYRKGFELPAV</sequence>
<dbReference type="InterPro" id="IPR050463">
    <property type="entry name" value="Gfo/Idh/MocA_oxidrdct_glycsds"/>
</dbReference>
<evidence type="ECO:0000313" key="4">
    <source>
        <dbReference type="Proteomes" id="UP000503447"/>
    </source>
</evidence>
<evidence type="ECO:0000259" key="2">
    <source>
        <dbReference type="Pfam" id="PF19051"/>
    </source>
</evidence>
<feature type="domain" description="Gfo/Idh/MocA-like oxidoreductase N-terminal" evidence="1">
    <location>
        <begin position="32"/>
        <end position="154"/>
    </location>
</feature>
<dbReference type="Pfam" id="PF19051">
    <property type="entry name" value="GFO_IDH_MocA_C2"/>
    <property type="match status" value="1"/>
</dbReference>
<organism evidence="3 4">
    <name type="scientific">Frigoriglobus tundricola</name>
    <dbReference type="NCBI Taxonomy" id="2774151"/>
    <lineage>
        <taxon>Bacteria</taxon>
        <taxon>Pseudomonadati</taxon>
        <taxon>Planctomycetota</taxon>
        <taxon>Planctomycetia</taxon>
        <taxon>Gemmatales</taxon>
        <taxon>Gemmataceae</taxon>
        <taxon>Frigoriglobus</taxon>
    </lineage>
</organism>
<dbReference type="SUPFAM" id="SSF55347">
    <property type="entry name" value="Glyceraldehyde-3-phosphate dehydrogenase-like, C-terminal domain"/>
    <property type="match status" value="1"/>
</dbReference>
<name>A0A6M5YPM9_9BACT</name>
<dbReference type="SUPFAM" id="SSF51735">
    <property type="entry name" value="NAD(P)-binding Rossmann-fold domains"/>
    <property type="match status" value="1"/>
</dbReference>
<dbReference type="AlphaFoldDB" id="A0A6M5YPM9"/>
<dbReference type="Gene3D" id="3.40.50.720">
    <property type="entry name" value="NAD(P)-binding Rossmann-like Domain"/>
    <property type="match status" value="1"/>
</dbReference>
<evidence type="ECO:0000259" key="1">
    <source>
        <dbReference type="Pfam" id="PF01408"/>
    </source>
</evidence>
<protein>
    <submittedName>
        <fullName evidence="3">Alpha-N-acetylgalactosaminidase</fullName>
    </submittedName>
</protein>
<dbReference type="InterPro" id="IPR043906">
    <property type="entry name" value="Gfo/Idh/MocA_OxRdtase_bact_C"/>
</dbReference>
<dbReference type="RefSeq" id="WP_227254869.1">
    <property type="nucleotide sequence ID" value="NZ_CP053452.2"/>
</dbReference>
<dbReference type="KEGG" id="ftj:FTUN_2795"/>
<dbReference type="InterPro" id="IPR000683">
    <property type="entry name" value="Gfo/Idh/MocA-like_OxRdtase_N"/>
</dbReference>
<gene>
    <name evidence="3" type="ORF">FTUN_2795</name>
</gene>
<feature type="domain" description="Gfo/Idh/MocA-like oxidoreductase bacterial type C-terminal" evidence="2">
    <location>
        <begin position="196"/>
        <end position="422"/>
    </location>
</feature>
<proteinExistence type="predicted"/>
<dbReference type="Proteomes" id="UP000503447">
    <property type="component" value="Chromosome"/>
</dbReference>
<accession>A0A6M5YPM9</accession>
<dbReference type="PANTHER" id="PTHR43818">
    <property type="entry name" value="BCDNA.GH03377"/>
    <property type="match status" value="1"/>
</dbReference>
<dbReference type="PANTHER" id="PTHR43818:SF5">
    <property type="entry name" value="OXIDOREDUCTASE FAMILY PROTEIN"/>
    <property type="match status" value="1"/>
</dbReference>
<reference evidence="4" key="1">
    <citation type="submission" date="2020-05" db="EMBL/GenBank/DDBJ databases">
        <title>Frigoriglobus tundricola gen. nov., sp. nov., a psychrotolerant cellulolytic planctomycete of the family Gemmataceae with two divergent copies of 16S rRNA gene.</title>
        <authorList>
            <person name="Kulichevskaya I.S."/>
            <person name="Ivanova A.A."/>
            <person name="Naumoff D.G."/>
            <person name="Beletsky A.V."/>
            <person name="Rijpstra W.I.C."/>
            <person name="Sinninghe Damste J.S."/>
            <person name="Mardanov A.V."/>
            <person name="Ravin N.V."/>
            <person name="Dedysh S.N."/>
        </authorList>
    </citation>
    <scope>NUCLEOTIDE SEQUENCE [LARGE SCALE GENOMIC DNA]</scope>
    <source>
        <strain evidence="4">PL17</strain>
    </source>
</reference>
<dbReference type="Pfam" id="PF01408">
    <property type="entry name" value="GFO_IDH_MocA"/>
    <property type="match status" value="1"/>
</dbReference>
<dbReference type="Gene3D" id="3.30.360.10">
    <property type="entry name" value="Dihydrodipicolinate Reductase, domain 2"/>
    <property type="match status" value="1"/>
</dbReference>
<evidence type="ECO:0000313" key="3">
    <source>
        <dbReference type="EMBL" id="QJW95253.1"/>
    </source>
</evidence>
<keyword evidence="4" id="KW-1185">Reference proteome</keyword>
<dbReference type="InterPro" id="IPR036291">
    <property type="entry name" value="NAD(P)-bd_dom_sf"/>
</dbReference>
<dbReference type="GO" id="GO:0000166">
    <property type="term" value="F:nucleotide binding"/>
    <property type="evidence" value="ECO:0007669"/>
    <property type="project" value="InterPro"/>
</dbReference>